<dbReference type="EC" id="6.1.1.3" evidence="13"/>
<evidence type="ECO:0000256" key="9">
    <source>
        <dbReference type="ARBA" id="ARBA00022884"/>
    </source>
</evidence>
<sequence length="584" mass="67595">MDKRRSELNIEGVRHTLAHVLAEAVLKKFPKAKLGIGPVIESGFYYDFLLLRPLSPDDLKEIEGEMRGIIKRGFKIVGKKVTPAEAKKLFKDQPFKLELVKDFIKEKKQLTVYYTEPGVFYDLCKGGHVKNSSEINPDAFKLNKVAGAYWKGIEKNKMLTRIYGLAFETKKELDSHLTMLAEAEKRDHRRLGRELDLFTQSDLVGAGLPLFTPKGALIREILEDYVGKLNKKYGYQKVWIPHITKPELYKVSGHWEKFKDDLFHVKGGTDEFVLKPMNCPHHTQIYASRPRSYKDLPIKYFETTTVYRNEQSGELGGLTRVRSITQDDGHTFLREGQIEEEISRMLEMQSKILSAVGFNDYWIRLSLRNPKNKKMYLGDDKTWDKAQKIMADILKKKKIEFKSAEGEAAFYGPKMDLMIRDSLGREWQVSTIQLDFNMPYRFSLTYTDENGEKQTPVMIHRAFMGSTERFIGILIEHFAGAFPLWLAPVQVALLSINDKVKEYCLQIIRELHKENLRVWLDDRNETLGKKIREAELQKIPYILVIGEKEKSSGLINVRERGIKEQKTIKLDEFIKNMSLKEKAA</sequence>
<keyword evidence="3 13" id="KW-0820">tRNA-binding</keyword>
<keyword evidence="10 13" id="KW-0648">Protein biosynthesis</keyword>
<keyword evidence="4 13" id="KW-0436">Ligase</keyword>
<dbReference type="Pfam" id="PF07973">
    <property type="entry name" value="tRNA_SAD"/>
    <property type="match status" value="1"/>
</dbReference>
<evidence type="ECO:0000256" key="6">
    <source>
        <dbReference type="ARBA" id="ARBA00022741"/>
    </source>
</evidence>
<comment type="subcellular location">
    <subcellularLocation>
        <location evidence="13">Cytoplasm</location>
    </subcellularLocation>
</comment>
<dbReference type="SUPFAM" id="SSF52954">
    <property type="entry name" value="Class II aaRS ABD-related"/>
    <property type="match status" value="1"/>
</dbReference>
<evidence type="ECO:0000256" key="10">
    <source>
        <dbReference type="ARBA" id="ARBA00022917"/>
    </source>
</evidence>
<dbReference type="Pfam" id="PF03129">
    <property type="entry name" value="HGTP_anticodon"/>
    <property type="match status" value="1"/>
</dbReference>
<dbReference type="SUPFAM" id="SSF55186">
    <property type="entry name" value="ThrRS/AlaRS common domain"/>
    <property type="match status" value="1"/>
</dbReference>
<dbReference type="AlphaFoldDB" id="A0A1G2EUY2"/>
<dbReference type="SUPFAM" id="SSF55681">
    <property type="entry name" value="Class II aaRS and biotin synthetases"/>
    <property type="match status" value="1"/>
</dbReference>
<comment type="similarity">
    <text evidence="1 13">Belongs to the class-II aminoacyl-tRNA synthetase family.</text>
</comment>
<keyword evidence="6 13" id="KW-0547">Nucleotide-binding</keyword>
<dbReference type="EMBL" id="MHMQ01000039">
    <property type="protein sequence ID" value="OGZ29322.1"/>
    <property type="molecule type" value="Genomic_DNA"/>
</dbReference>
<keyword evidence="2 13" id="KW-0963">Cytoplasm</keyword>
<dbReference type="Pfam" id="PF00587">
    <property type="entry name" value="tRNA-synt_2b"/>
    <property type="match status" value="1"/>
</dbReference>
<evidence type="ECO:0000256" key="13">
    <source>
        <dbReference type="HAMAP-Rule" id="MF_00184"/>
    </source>
</evidence>
<evidence type="ECO:0000256" key="2">
    <source>
        <dbReference type="ARBA" id="ARBA00022490"/>
    </source>
</evidence>
<dbReference type="GO" id="GO:0046872">
    <property type="term" value="F:metal ion binding"/>
    <property type="evidence" value="ECO:0007669"/>
    <property type="project" value="UniProtKB-KW"/>
</dbReference>
<dbReference type="GO" id="GO:0005524">
    <property type="term" value="F:ATP binding"/>
    <property type="evidence" value="ECO:0007669"/>
    <property type="project" value="UniProtKB-UniRule"/>
</dbReference>
<protein>
    <recommendedName>
        <fullName evidence="13">Threonine--tRNA ligase</fullName>
        <ecNumber evidence="13">6.1.1.3</ecNumber>
    </recommendedName>
    <alternativeName>
        <fullName evidence="13">Threonyl-tRNA synthetase</fullName>
        <shortName evidence="13">ThrRS</shortName>
    </alternativeName>
</protein>
<dbReference type="InterPro" id="IPR004154">
    <property type="entry name" value="Anticodon-bd"/>
</dbReference>
<dbReference type="GO" id="GO:0004829">
    <property type="term" value="F:threonine-tRNA ligase activity"/>
    <property type="evidence" value="ECO:0007669"/>
    <property type="project" value="UniProtKB-UniRule"/>
</dbReference>
<dbReference type="FunFam" id="3.30.980.10:FF:000005">
    <property type="entry name" value="Threonyl-tRNA synthetase, mitochondrial"/>
    <property type="match status" value="1"/>
</dbReference>
<evidence type="ECO:0000256" key="5">
    <source>
        <dbReference type="ARBA" id="ARBA00022723"/>
    </source>
</evidence>
<dbReference type="InterPro" id="IPR012947">
    <property type="entry name" value="tRNA_SAD"/>
</dbReference>
<dbReference type="InterPro" id="IPR047246">
    <property type="entry name" value="ThrRS_anticodon"/>
</dbReference>
<evidence type="ECO:0000259" key="14">
    <source>
        <dbReference type="PROSITE" id="PS50862"/>
    </source>
</evidence>
<dbReference type="InterPro" id="IPR018163">
    <property type="entry name" value="Thr/Ala-tRNA-synth_IIc_edit"/>
</dbReference>
<dbReference type="NCBIfam" id="TIGR00418">
    <property type="entry name" value="thrS"/>
    <property type="match status" value="1"/>
</dbReference>
<dbReference type="HAMAP" id="MF_00184">
    <property type="entry name" value="Thr_tRNA_synth"/>
    <property type="match status" value="1"/>
</dbReference>
<feature type="binding site" evidence="13">
    <location>
        <position position="460"/>
    </location>
    <ligand>
        <name>Zn(2+)</name>
        <dbReference type="ChEBI" id="CHEBI:29105"/>
        <note>catalytic</note>
    </ligand>
</feature>
<feature type="binding site" evidence="13">
    <location>
        <position position="330"/>
    </location>
    <ligand>
        <name>Zn(2+)</name>
        <dbReference type="ChEBI" id="CHEBI:29105"/>
        <note>catalytic</note>
    </ligand>
</feature>
<dbReference type="PRINTS" id="PR01047">
    <property type="entry name" value="TRNASYNTHTHR"/>
</dbReference>
<keyword evidence="9 13" id="KW-0694">RNA-binding</keyword>
<dbReference type="InterPro" id="IPR033728">
    <property type="entry name" value="ThrRS_core"/>
</dbReference>
<dbReference type="PANTHER" id="PTHR11451:SF44">
    <property type="entry name" value="THREONINE--TRNA LIGASE, CHLOROPLASTIC_MITOCHONDRIAL 2"/>
    <property type="match status" value="1"/>
</dbReference>
<dbReference type="InterPro" id="IPR036621">
    <property type="entry name" value="Anticodon-bd_dom_sf"/>
</dbReference>
<gene>
    <name evidence="13" type="primary">thrS</name>
    <name evidence="15" type="ORF">A2931_02715</name>
</gene>
<evidence type="ECO:0000256" key="12">
    <source>
        <dbReference type="ARBA" id="ARBA00049515"/>
    </source>
</evidence>
<dbReference type="PANTHER" id="PTHR11451">
    <property type="entry name" value="THREONINE-TRNA LIGASE"/>
    <property type="match status" value="1"/>
</dbReference>
<dbReference type="InterPro" id="IPR002314">
    <property type="entry name" value="aa-tRNA-synt_IIb"/>
</dbReference>
<dbReference type="FunFam" id="3.30.930.10:FF:000002">
    <property type="entry name" value="Threonine--tRNA ligase"/>
    <property type="match status" value="1"/>
</dbReference>
<keyword evidence="11 13" id="KW-0030">Aminoacyl-tRNA synthetase</keyword>
<comment type="caution">
    <text evidence="15">The sequence shown here is derived from an EMBL/GenBank/DDBJ whole genome shotgun (WGS) entry which is preliminary data.</text>
</comment>
<dbReference type="CDD" id="cd00771">
    <property type="entry name" value="ThrRS_core"/>
    <property type="match status" value="1"/>
</dbReference>
<evidence type="ECO:0000313" key="16">
    <source>
        <dbReference type="Proteomes" id="UP000177486"/>
    </source>
</evidence>
<dbReference type="Proteomes" id="UP000177486">
    <property type="component" value="Unassembled WGS sequence"/>
</dbReference>
<evidence type="ECO:0000256" key="11">
    <source>
        <dbReference type="ARBA" id="ARBA00023146"/>
    </source>
</evidence>
<dbReference type="FunFam" id="3.40.50.800:FF:000001">
    <property type="entry name" value="Threonine--tRNA ligase"/>
    <property type="match status" value="1"/>
</dbReference>
<organism evidence="15 16">
    <name type="scientific">Candidatus Niyogibacteria bacterium RIFCSPLOWO2_01_FULL_45_48</name>
    <dbReference type="NCBI Taxonomy" id="1801724"/>
    <lineage>
        <taxon>Bacteria</taxon>
        <taxon>Candidatus Niyogiibacteriota</taxon>
    </lineage>
</organism>
<evidence type="ECO:0000256" key="3">
    <source>
        <dbReference type="ARBA" id="ARBA00022555"/>
    </source>
</evidence>
<dbReference type="PROSITE" id="PS50862">
    <property type="entry name" value="AA_TRNA_LIGASE_II"/>
    <property type="match status" value="1"/>
</dbReference>
<name>A0A1G2EUY2_9BACT</name>
<dbReference type="Gene3D" id="3.30.54.20">
    <property type="match status" value="1"/>
</dbReference>
<evidence type="ECO:0000256" key="7">
    <source>
        <dbReference type="ARBA" id="ARBA00022833"/>
    </source>
</evidence>
<dbReference type="Gene3D" id="3.40.50.800">
    <property type="entry name" value="Anticodon-binding domain"/>
    <property type="match status" value="1"/>
</dbReference>
<comment type="cofactor">
    <cofactor evidence="13">
        <name>Zn(2+)</name>
        <dbReference type="ChEBI" id="CHEBI:29105"/>
    </cofactor>
    <text evidence="13">Binds 1 zinc ion per subunit.</text>
</comment>
<dbReference type="Gene3D" id="3.30.980.10">
    <property type="entry name" value="Threonyl-trna Synthetase, Chain A, domain 2"/>
    <property type="match status" value="1"/>
</dbReference>
<dbReference type="SMART" id="SM00863">
    <property type="entry name" value="tRNA_SAD"/>
    <property type="match status" value="1"/>
</dbReference>
<evidence type="ECO:0000256" key="8">
    <source>
        <dbReference type="ARBA" id="ARBA00022840"/>
    </source>
</evidence>
<proteinExistence type="inferred from homology"/>
<feature type="domain" description="Aminoacyl-transfer RNA synthetases class-II family profile" evidence="14">
    <location>
        <begin position="213"/>
        <end position="483"/>
    </location>
</feature>
<keyword evidence="7 13" id="KW-0862">Zinc</keyword>
<dbReference type="Gene3D" id="3.30.930.10">
    <property type="entry name" value="Bira Bifunctional Protein, Domain 2"/>
    <property type="match status" value="1"/>
</dbReference>
<reference evidence="15 16" key="1">
    <citation type="journal article" date="2016" name="Nat. Commun.">
        <title>Thousands of microbial genomes shed light on interconnected biogeochemical processes in an aquifer system.</title>
        <authorList>
            <person name="Anantharaman K."/>
            <person name="Brown C.T."/>
            <person name="Hug L.A."/>
            <person name="Sharon I."/>
            <person name="Castelle C.J."/>
            <person name="Probst A.J."/>
            <person name="Thomas B.C."/>
            <person name="Singh A."/>
            <person name="Wilkins M.J."/>
            <person name="Karaoz U."/>
            <person name="Brodie E.L."/>
            <person name="Williams K.H."/>
            <person name="Hubbard S.S."/>
            <person name="Banfield J.F."/>
        </authorList>
    </citation>
    <scope>NUCLEOTIDE SEQUENCE [LARGE SCALE GENOMIC DNA]</scope>
</reference>
<keyword evidence="8 13" id="KW-0067">ATP-binding</keyword>
<comment type="caution">
    <text evidence="13">Lacks conserved residue(s) required for the propagation of feature annotation.</text>
</comment>
<dbReference type="GO" id="GO:0006435">
    <property type="term" value="P:threonyl-tRNA aminoacylation"/>
    <property type="evidence" value="ECO:0007669"/>
    <property type="project" value="UniProtKB-UniRule"/>
</dbReference>
<evidence type="ECO:0000256" key="4">
    <source>
        <dbReference type="ARBA" id="ARBA00022598"/>
    </source>
</evidence>
<feature type="binding site" evidence="13">
    <location>
        <position position="279"/>
    </location>
    <ligand>
        <name>Zn(2+)</name>
        <dbReference type="ChEBI" id="CHEBI:29105"/>
        <note>catalytic</note>
    </ligand>
</feature>
<evidence type="ECO:0000256" key="1">
    <source>
        <dbReference type="ARBA" id="ARBA00008226"/>
    </source>
</evidence>
<comment type="subunit">
    <text evidence="13">Homodimer.</text>
</comment>
<dbReference type="CDD" id="cd00860">
    <property type="entry name" value="ThrRS_anticodon"/>
    <property type="match status" value="1"/>
</dbReference>
<dbReference type="InterPro" id="IPR002320">
    <property type="entry name" value="Thr-tRNA-ligase_IIa"/>
</dbReference>
<dbReference type="InterPro" id="IPR045864">
    <property type="entry name" value="aa-tRNA-synth_II/BPL/LPL"/>
</dbReference>
<comment type="catalytic activity">
    <reaction evidence="12 13">
        <text>tRNA(Thr) + L-threonine + ATP = L-threonyl-tRNA(Thr) + AMP + diphosphate + H(+)</text>
        <dbReference type="Rhea" id="RHEA:24624"/>
        <dbReference type="Rhea" id="RHEA-COMP:9670"/>
        <dbReference type="Rhea" id="RHEA-COMP:9704"/>
        <dbReference type="ChEBI" id="CHEBI:15378"/>
        <dbReference type="ChEBI" id="CHEBI:30616"/>
        <dbReference type="ChEBI" id="CHEBI:33019"/>
        <dbReference type="ChEBI" id="CHEBI:57926"/>
        <dbReference type="ChEBI" id="CHEBI:78442"/>
        <dbReference type="ChEBI" id="CHEBI:78534"/>
        <dbReference type="ChEBI" id="CHEBI:456215"/>
        <dbReference type="EC" id="6.1.1.3"/>
    </reaction>
</comment>
<dbReference type="GO" id="GO:0005737">
    <property type="term" value="C:cytoplasm"/>
    <property type="evidence" value="ECO:0007669"/>
    <property type="project" value="UniProtKB-SubCell"/>
</dbReference>
<dbReference type="InterPro" id="IPR006195">
    <property type="entry name" value="aa-tRNA-synth_II"/>
</dbReference>
<accession>A0A1G2EUY2</accession>
<dbReference type="GO" id="GO:0000049">
    <property type="term" value="F:tRNA binding"/>
    <property type="evidence" value="ECO:0007669"/>
    <property type="project" value="UniProtKB-KW"/>
</dbReference>
<evidence type="ECO:0000313" key="15">
    <source>
        <dbReference type="EMBL" id="OGZ29322.1"/>
    </source>
</evidence>
<keyword evidence="5 13" id="KW-0479">Metal-binding</keyword>